<feature type="transmembrane region" description="Helical" evidence="1">
    <location>
        <begin position="41"/>
        <end position="59"/>
    </location>
</feature>
<accession>A0A0W0WEB8</accession>
<dbReference type="STRING" id="466.Lmac_0480"/>
<evidence type="ECO:0008006" key="4">
    <source>
        <dbReference type="Google" id="ProtNLM"/>
    </source>
</evidence>
<dbReference type="AlphaFoldDB" id="A0A0W0WEB8"/>
<proteinExistence type="predicted"/>
<keyword evidence="1" id="KW-0472">Membrane</keyword>
<keyword evidence="1" id="KW-1133">Transmembrane helix</keyword>
<sequence length="267" mass="30166">MLSYAKSLDRASSTFFFFGFAISQLRFAPFIIAAFAKISSLFLYLVAYVLWLVACQLYPDHPRLKKEWYGFAQFKNQHRIAAALGTIAVLCSILTFFFPIIAVPASWLFAISNGFWLISEYHKKQNPICEENYSSERQQVYLIYALLVTTMAIVTAIATTLITFYPIVTTATILLASLFSLCIGAAAFKYWAEYTFLDYKADNDTKGSYTFFLSNKLVQNAKTSTLEHQGKLESSYYPSPIMSSVPPKKDSQLPLSPSDDNSVFLFN</sequence>
<keyword evidence="3" id="KW-1185">Reference proteome</keyword>
<dbReference type="EMBL" id="LNYL01000010">
    <property type="protein sequence ID" value="KTD30664.1"/>
    <property type="molecule type" value="Genomic_DNA"/>
</dbReference>
<keyword evidence="1" id="KW-0812">Transmembrane</keyword>
<reference evidence="2 3" key="1">
    <citation type="submission" date="2015-11" db="EMBL/GenBank/DDBJ databases">
        <title>Genomic analysis of 38 Legionella species identifies large and diverse effector repertoires.</title>
        <authorList>
            <person name="Burstein D."/>
            <person name="Amaro F."/>
            <person name="Zusman T."/>
            <person name="Lifshitz Z."/>
            <person name="Cohen O."/>
            <person name="Gilbert J.A."/>
            <person name="Pupko T."/>
            <person name="Shuman H.A."/>
            <person name="Segal G."/>
        </authorList>
    </citation>
    <scope>NUCLEOTIDE SEQUENCE [LARGE SCALE GENOMIC DNA]</scope>
    <source>
        <strain evidence="2 3">PX-1-G2-E2</strain>
    </source>
</reference>
<feature type="transmembrane region" description="Helical" evidence="1">
    <location>
        <begin position="141"/>
        <end position="165"/>
    </location>
</feature>
<gene>
    <name evidence="2" type="ORF">Lmac_0480</name>
</gene>
<evidence type="ECO:0000256" key="1">
    <source>
        <dbReference type="SAM" id="Phobius"/>
    </source>
</evidence>
<evidence type="ECO:0000313" key="2">
    <source>
        <dbReference type="EMBL" id="KTD30664.1"/>
    </source>
</evidence>
<dbReference type="RefSeq" id="WP_058451305.1">
    <property type="nucleotide sequence ID" value="NZ_CAAAIB010000005.1"/>
</dbReference>
<dbReference type="Proteomes" id="UP000054908">
    <property type="component" value="Unassembled WGS sequence"/>
</dbReference>
<name>A0A0W0WEB8_9GAMM</name>
<evidence type="ECO:0000313" key="3">
    <source>
        <dbReference type="Proteomes" id="UP000054908"/>
    </source>
</evidence>
<feature type="transmembrane region" description="Helical" evidence="1">
    <location>
        <begin position="171"/>
        <end position="192"/>
    </location>
</feature>
<organism evidence="2 3">
    <name type="scientific">Legionella maceachernii</name>
    <dbReference type="NCBI Taxonomy" id="466"/>
    <lineage>
        <taxon>Bacteria</taxon>
        <taxon>Pseudomonadati</taxon>
        <taxon>Pseudomonadota</taxon>
        <taxon>Gammaproteobacteria</taxon>
        <taxon>Legionellales</taxon>
        <taxon>Legionellaceae</taxon>
        <taxon>Legionella</taxon>
    </lineage>
</organism>
<dbReference type="OrthoDB" id="5651454at2"/>
<feature type="transmembrane region" description="Helical" evidence="1">
    <location>
        <begin position="12"/>
        <end position="35"/>
    </location>
</feature>
<comment type="caution">
    <text evidence="2">The sequence shown here is derived from an EMBL/GenBank/DDBJ whole genome shotgun (WGS) entry which is preliminary data.</text>
</comment>
<protein>
    <recommendedName>
        <fullName evidence="4">Transmembrane protein</fullName>
    </recommendedName>
</protein>
<feature type="transmembrane region" description="Helical" evidence="1">
    <location>
        <begin position="80"/>
        <end position="98"/>
    </location>
</feature>
<dbReference type="PATRIC" id="fig|466.6.peg.508"/>
<feature type="transmembrane region" description="Helical" evidence="1">
    <location>
        <begin position="104"/>
        <end position="121"/>
    </location>
</feature>